<feature type="region of interest" description="Disordered" evidence="1">
    <location>
        <begin position="1"/>
        <end position="40"/>
    </location>
</feature>
<evidence type="ECO:0000256" key="1">
    <source>
        <dbReference type="SAM" id="MobiDB-lite"/>
    </source>
</evidence>
<dbReference type="Proteomes" id="UP000274841">
    <property type="component" value="Chromosome"/>
</dbReference>
<organism evidence="2 3">
    <name type="scientific">Microbacterium oxydans</name>
    <dbReference type="NCBI Taxonomy" id="82380"/>
    <lineage>
        <taxon>Bacteria</taxon>
        <taxon>Bacillati</taxon>
        <taxon>Actinomycetota</taxon>
        <taxon>Actinomycetes</taxon>
        <taxon>Micrococcales</taxon>
        <taxon>Microbacteriaceae</taxon>
        <taxon>Microbacterium</taxon>
    </lineage>
</organism>
<dbReference type="EMBL" id="CP031422">
    <property type="protein sequence ID" value="AZS38708.1"/>
    <property type="molecule type" value="Genomic_DNA"/>
</dbReference>
<proteinExistence type="predicted"/>
<protein>
    <submittedName>
        <fullName evidence="2">Uncharacterized protein</fullName>
    </submittedName>
</protein>
<dbReference type="AlphaFoldDB" id="A0A3Q9J6B8"/>
<name>A0A3Q9J6B8_9MICO</name>
<accession>A0A3Q9J6B8</accession>
<evidence type="ECO:0000313" key="2">
    <source>
        <dbReference type="EMBL" id="AZS38708.1"/>
    </source>
</evidence>
<sequence>MTVDSIGTNVGRSPKPVDNSGRGFEHLTPANPRIPQGFHN</sequence>
<gene>
    <name evidence="2" type="ORF">CVS54_00002</name>
</gene>
<feature type="compositionally biased region" description="Polar residues" evidence="1">
    <location>
        <begin position="1"/>
        <end position="11"/>
    </location>
</feature>
<reference evidence="2 3" key="1">
    <citation type="submission" date="2018-08" db="EMBL/GenBank/DDBJ databases">
        <title>Microbacterium oxydans strain HG3.</title>
        <authorList>
            <person name="ORTET P."/>
        </authorList>
    </citation>
    <scope>NUCLEOTIDE SEQUENCE [LARGE SCALE GENOMIC DNA]</scope>
    <source>
        <strain evidence="2 3">HG3</strain>
    </source>
</reference>
<evidence type="ECO:0000313" key="3">
    <source>
        <dbReference type="Proteomes" id="UP000274841"/>
    </source>
</evidence>
<dbReference type="KEGG" id="moy:CVS54_00002"/>